<proteinExistence type="predicted"/>
<dbReference type="EMBL" id="CP016364">
    <property type="protein sequence ID" value="APG47049.1"/>
    <property type="molecule type" value="Genomic_DNA"/>
</dbReference>
<dbReference type="OrthoDB" id="8087696at2"/>
<dbReference type="InterPro" id="IPR016155">
    <property type="entry name" value="Mopterin_synth/thiamin_S_b"/>
</dbReference>
<keyword evidence="2" id="KW-1185">Reference proteome</keyword>
<dbReference type="KEGG" id="php:PhaeoP97_01631"/>
<evidence type="ECO:0000313" key="2">
    <source>
        <dbReference type="Proteomes" id="UP000183859"/>
    </source>
</evidence>
<protein>
    <submittedName>
        <fullName evidence="1">ThiS family protein</fullName>
    </submittedName>
</protein>
<dbReference type="AlphaFoldDB" id="A0A1L3I4Q2"/>
<name>A0A1L3I4Q2_9RHOB</name>
<evidence type="ECO:0000313" key="1">
    <source>
        <dbReference type="EMBL" id="APG47049.1"/>
    </source>
</evidence>
<dbReference type="Gene3D" id="3.10.20.30">
    <property type="match status" value="1"/>
</dbReference>
<dbReference type="Proteomes" id="UP000183859">
    <property type="component" value="Chromosome"/>
</dbReference>
<dbReference type="InterPro" id="IPR003749">
    <property type="entry name" value="ThiS/MoaD-like"/>
</dbReference>
<dbReference type="RefSeq" id="WP_072504642.1">
    <property type="nucleotide sequence ID" value="NZ_CP016364.1"/>
</dbReference>
<gene>
    <name evidence="1" type="ORF">PhaeoP97_01631</name>
</gene>
<dbReference type="SUPFAM" id="SSF54285">
    <property type="entry name" value="MoaD/ThiS"/>
    <property type="match status" value="1"/>
</dbReference>
<dbReference type="InterPro" id="IPR012675">
    <property type="entry name" value="Beta-grasp_dom_sf"/>
</dbReference>
<reference evidence="2" key="1">
    <citation type="submission" date="2016-07" db="EMBL/GenBank/DDBJ databases">
        <title>Phaeobacter portensis sp. nov., a tropodithietic acid producing bacterium isolated from a German harbor.</title>
        <authorList>
            <person name="Freese H.M."/>
            <person name="Bunk B."/>
            <person name="Breider S."/>
            <person name="Brinkhoff T."/>
        </authorList>
    </citation>
    <scope>NUCLEOTIDE SEQUENCE [LARGE SCALE GENOMIC DNA]</scope>
    <source>
        <strain evidence="2">P97</strain>
    </source>
</reference>
<dbReference type="STRING" id="1844006.PhaeoP97_01631"/>
<organism evidence="1 2">
    <name type="scientific">Phaeobacter porticola</name>
    <dbReference type="NCBI Taxonomy" id="1844006"/>
    <lineage>
        <taxon>Bacteria</taxon>
        <taxon>Pseudomonadati</taxon>
        <taxon>Pseudomonadota</taxon>
        <taxon>Alphaproteobacteria</taxon>
        <taxon>Rhodobacterales</taxon>
        <taxon>Roseobacteraceae</taxon>
        <taxon>Phaeobacter</taxon>
    </lineage>
</organism>
<accession>A0A1L3I4Q2</accession>
<sequence>MASEHIKTSQSAGTPRLTVHLWSGLRRFAEGQELVEVEATTIGAMIAALKSAYPALAPALDAGVSVAVDGRIIAASLDEPLAPENEIYLMQRLRGG</sequence>
<dbReference type="Pfam" id="PF02597">
    <property type="entry name" value="ThiS"/>
    <property type="match status" value="1"/>
</dbReference>
<dbReference type="CDD" id="cd17040">
    <property type="entry name" value="Ubl_MoaD_like"/>
    <property type="match status" value="1"/>
</dbReference>